<evidence type="ECO:0000256" key="3">
    <source>
        <dbReference type="ARBA" id="ARBA00054658"/>
    </source>
</evidence>
<dbReference type="GO" id="GO:0046872">
    <property type="term" value="F:metal ion binding"/>
    <property type="evidence" value="ECO:0007669"/>
    <property type="project" value="UniProtKB-KW"/>
</dbReference>
<dbReference type="OrthoDB" id="288590at2759"/>
<evidence type="ECO:0000256" key="5">
    <source>
        <dbReference type="ARBA" id="ARBA00076740"/>
    </source>
</evidence>
<dbReference type="EMBL" id="JABCRI010000009">
    <property type="protein sequence ID" value="KAF8400726.1"/>
    <property type="molecule type" value="Genomic_DNA"/>
</dbReference>
<evidence type="ECO:0000256" key="2">
    <source>
        <dbReference type="ARBA" id="ARBA00023004"/>
    </source>
</evidence>
<keyword evidence="2 6" id="KW-0408">Iron</keyword>
<proteinExistence type="inferred from homology"/>
<reference evidence="8 9" key="1">
    <citation type="submission" date="2020-04" db="EMBL/GenBank/DDBJ databases">
        <title>Plant Genome Project.</title>
        <authorList>
            <person name="Zhang R.-G."/>
        </authorList>
    </citation>
    <scope>NUCLEOTIDE SEQUENCE [LARGE SCALE GENOMIC DNA]</scope>
    <source>
        <strain evidence="8">YNK0</strain>
        <tissue evidence="8">Leaf</tissue>
    </source>
</reference>
<dbReference type="SUPFAM" id="SSF51197">
    <property type="entry name" value="Clavaminate synthase-like"/>
    <property type="match status" value="1"/>
</dbReference>
<dbReference type="Pfam" id="PF14226">
    <property type="entry name" value="DIOX_N"/>
    <property type="match status" value="1"/>
</dbReference>
<feature type="domain" description="Fe2OG dioxygenase" evidence="7">
    <location>
        <begin position="136"/>
        <end position="231"/>
    </location>
</feature>
<comment type="function">
    <text evidence="3">2-oxoglutarate-dependent dioxygenase essential for auxin catabolism and maintenance of auxin homeostasis in reproductive organs. Catalyzes the irreversible oxidation of indole-3-acetic acid (IAA) to the biologically inactive 2-oxoindole-3-acetic acid (OxIAA).</text>
</comment>
<dbReference type="OMA" id="TSIFRIM"/>
<protein>
    <recommendedName>
        <fullName evidence="4">2-oxoglutarate-dependent dioxygenase DAO</fullName>
    </recommendedName>
    <alternativeName>
        <fullName evidence="5">Protein DIOXYGENASE FOR AUXIN OXIDATION</fullName>
    </alternativeName>
</protein>
<keyword evidence="6" id="KW-0560">Oxidoreductase</keyword>
<dbReference type="InterPro" id="IPR044861">
    <property type="entry name" value="IPNS-like_FE2OG_OXY"/>
</dbReference>
<comment type="caution">
    <text evidence="8">The sequence shown here is derived from an EMBL/GenBank/DDBJ whole genome shotgun (WGS) entry which is preliminary data.</text>
</comment>
<dbReference type="Pfam" id="PF03171">
    <property type="entry name" value="2OG-FeII_Oxy"/>
    <property type="match status" value="1"/>
</dbReference>
<keyword evidence="1 6" id="KW-0479">Metal-binding</keyword>
<dbReference type="PROSITE" id="PS51471">
    <property type="entry name" value="FE2OG_OXY"/>
    <property type="match status" value="1"/>
</dbReference>
<name>A0A835DF18_TETSI</name>
<evidence type="ECO:0000259" key="7">
    <source>
        <dbReference type="PROSITE" id="PS51471"/>
    </source>
</evidence>
<accession>A0A835DF18</accession>
<evidence type="ECO:0000256" key="6">
    <source>
        <dbReference type="RuleBase" id="RU003682"/>
    </source>
</evidence>
<dbReference type="FunFam" id="2.60.120.330:FF:000017">
    <property type="entry name" value="2-oxoglutarate-dependent dioxygenase DAO"/>
    <property type="match status" value="1"/>
</dbReference>
<dbReference type="InterPro" id="IPR027443">
    <property type="entry name" value="IPNS-like_sf"/>
</dbReference>
<dbReference type="PANTHER" id="PTHR47990">
    <property type="entry name" value="2-OXOGLUTARATE (2OG) AND FE(II)-DEPENDENT OXYGENASE SUPERFAMILY PROTEIN-RELATED"/>
    <property type="match status" value="1"/>
</dbReference>
<comment type="similarity">
    <text evidence="6">Belongs to the iron/ascorbate-dependent oxidoreductase family.</text>
</comment>
<sequence>MCNKVREACEQYGCFQVAYDKVSTHLHEEMFMGMKSLFDLPDEIKKKNSSPKPYRGYLTFDGSPLYESLGIEDATQLDAARAFTDLIWPEGNPNFCRILNSMSRKILELELIIQKMIFEAFGVEKYYDSHVENRGTILRVMKYKSPPSDVIGLLPHTDKNFLTILCQDKVGLQVLSKEGDWLQMTPAKGSFMVIVGEIFMAWSNGRFPAAKHRVVMRGGVERLSFGLFSNPKEGVVIEAPKEFVDDEHPLIFRPFNFMDFIHYFHSNHDENTLEIYAGV</sequence>
<keyword evidence="9" id="KW-1185">Reference proteome</keyword>
<gene>
    <name evidence="8" type="ORF">HHK36_014026</name>
</gene>
<evidence type="ECO:0000256" key="4">
    <source>
        <dbReference type="ARBA" id="ARBA00074102"/>
    </source>
</evidence>
<dbReference type="Gene3D" id="2.60.120.330">
    <property type="entry name" value="B-lactam Antibiotic, Isopenicillin N Synthase, Chain"/>
    <property type="match status" value="1"/>
</dbReference>
<evidence type="ECO:0000256" key="1">
    <source>
        <dbReference type="ARBA" id="ARBA00022723"/>
    </source>
</evidence>
<organism evidence="8 9">
    <name type="scientific">Tetracentron sinense</name>
    <name type="common">Spur-leaf</name>
    <dbReference type="NCBI Taxonomy" id="13715"/>
    <lineage>
        <taxon>Eukaryota</taxon>
        <taxon>Viridiplantae</taxon>
        <taxon>Streptophyta</taxon>
        <taxon>Embryophyta</taxon>
        <taxon>Tracheophyta</taxon>
        <taxon>Spermatophyta</taxon>
        <taxon>Magnoliopsida</taxon>
        <taxon>Trochodendrales</taxon>
        <taxon>Trochodendraceae</taxon>
        <taxon>Tetracentron</taxon>
    </lineage>
</organism>
<dbReference type="Proteomes" id="UP000655225">
    <property type="component" value="Unassembled WGS sequence"/>
</dbReference>
<dbReference type="InterPro" id="IPR005123">
    <property type="entry name" value="Oxoglu/Fe-dep_dioxygenase_dom"/>
</dbReference>
<dbReference type="AlphaFoldDB" id="A0A835DF18"/>
<evidence type="ECO:0000313" key="8">
    <source>
        <dbReference type="EMBL" id="KAF8400726.1"/>
    </source>
</evidence>
<dbReference type="GO" id="GO:0016491">
    <property type="term" value="F:oxidoreductase activity"/>
    <property type="evidence" value="ECO:0007669"/>
    <property type="project" value="UniProtKB-KW"/>
</dbReference>
<evidence type="ECO:0000313" key="9">
    <source>
        <dbReference type="Proteomes" id="UP000655225"/>
    </source>
</evidence>
<dbReference type="InterPro" id="IPR050231">
    <property type="entry name" value="Iron_ascorbate_oxido_reductase"/>
</dbReference>
<dbReference type="InterPro" id="IPR026992">
    <property type="entry name" value="DIOX_N"/>
</dbReference>